<dbReference type="OrthoDB" id="5347798at2"/>
<accession>A0A2N3IHN6</accession>
<protein>
    <submittedName>
        <fullName evidence="1">Uncharacterized protein</fullName>
    </submittedName>
</protein>
<keyword evidence="2" id="KW-1185">Reference proteome</keyword>
<dbReference type="SUPFAM" id="SSF58113">
    <property type="entry name" value="Apolipoprotein A-I"/>
    <property type="match status" value="1"/>
</dbReference>
<proteinExistence type="predicted"/>
<dbReference type="Proteomes" id="UP000233387">
    <property type="component" value="Unassembled WGS sequence"/>
</dbReference>
<sequence>MNDAFEKVNVFFDMFEEILQKQNLQVQEKISQEIRSIKESLPKEEEKILHKLEPILEEKIEKVKNEVGKLNNISTAIKREIRESQPEMIDALYPIIGKLVQKFIKTELEKLNENINKQIDNSFSWQAFRREFLSLFGIKQEEILLAQASQATIQEFFVIWQNSGILQAHYSQTDVVDDDMVAGMLTAIKSFVNDAFGNKADLEMLEYGNLKMFVYSAVRFYLVAVVSGVVDKSFEERLQSYMQLFYEKHLSQRSDEEIQQTDLNSLLKKHIEDFPHYNLIAQKINEYRKNVQQKSHFNWKFWRW</sequence>
<name>A0A2N3IHN6_9BACT</name>
<gene>
    <name evidence="1" type="ORF">Rain11_1136</name>
</gene>
<organism evidence="1 2">
    <name type="scientific">Raineya orbicola</name>
    <dbReference type="NCBI Taxonomy" id="2016530"/>
    <lineage>
        <taxon>Bacteria</taxon>
        <taxon>Pseudomonadati</taxon>
        <taxon>Bacteroidota</taxon>
        <taxon>Cytophagia</taxon>
        <taxon>Cytophagales</taxon>
        <taxon>Raineyaceae</taxon>
        <taxon>Raineya</taxon>
    </lineage>
</organism>
<dbReference type="RefSeq" id="WP_101358403.1">
    <property type="nucleotide sequence ID" value="NZ_NKXO01000015.1"/>
</dbReference>
<reference evidence="1 2" key="1">
    <citation type="submission" date="2017-06" db="EMBL/GenBank/DDBJ databases">
        <title>Raineya orbicola gen. nov., sp. nov. a slightly thermophilic bacterium of the phylum Bacteroidetes and the description of Raineyaceae fam. nov.</title>
        <authorList>
            <person name="Albuquerque L."/>
            <person name="Polonia A.R.M."/>
            <person name="Barroso C."/>
            <person name="Froufe H.J.C."/>
            <person name="Lage O."/>
            <person name="Lobo-Da-Cunha A."/>
            <person name="Egas C."/>
            <person name="Da Costa M.S."/>
        </authorList>
    </citation>
    <scope>NUCLEOTIDE SEQUENCE [LARGE SCALE GENOMIC DNA]</scope>
    <source>
        <strain evidence="1 2">SPSPC-11</strain>
    </source>
</reference>
<evidence type="ECO:0000313" key="1">
    <source>
        <dbReference type="EMBL" id="PKQ69801.1"/>
    </source>
</evidence>
<evidence type="ECO:0000313" key="2">
    <source>
        <dbReference type="Proteomes" id="UP000233387"/>
    </source>
</evidence>
<dbReference type="AlphaFoldDB" id="A0A2N3IHN6"/>
<dbReference type="EMBL" id="NKXO01000015">
    <property type="protein sequence ID" value="PKQ69801.1"/>
    <property type="molecule type" value="Genomic_DNA"/>
</dbReference>
<comment type="caution">
    <text evidence="1">The sequence shown here is derived from an EMBL/GenBank/DDBJ whole genome shotgun (WGS) entry which is preliminary data.</text>
</comment>